<reference evidence="3" key="1">
    <citation type="submission" date="2022-11" db="UniProtKB">
        <authorList>
            <consortium name="WormBaseParasite"/>
        </authorList>
    </citation>
    <scope>IDENTIFICATION</scope>
</reference>
<feature type="region of interest" description="Disordered" evidence="1">
    <location>
        <begin position="56"/>
        <end position="81"/>
    </location>
</feature>
<proteinExistence type="predicted"/>
<keyword evidence="2" id="KW-1185">Reference proteome</keyword>
<accession>A0A915I600</accession>
<dbReference type="WBParaSite" id="nRc.2.0.1.t09563-RA">
    <property type="protein sequence ID" value="nRc.2.0.1.t09563-RA"/>
    <property type="gene ID" value="nRc.2.0.1.g09563"/>
</dbReference>
<protein>
    <submittedName>
        <fullName evidence="3">Uncharacterized protein</fullName>
    </submittedName>
</protein>
<evidence type="ECO:0000256" key="1">
    <source>
        <dbReference type="SAM" id="MobiDB-lite"/>
    </source>
</evidence>
<dbReference type="AlphaFoldDB" id="A0A915I600"/>
<organism evidence="2 3">
    <name type="scientific">Romanomermis culicivorax</name>
    <name type="common">Nematode worm</name>
    <dbReference type="NCBI Taxonomy" id="13658"/>
    <lineage>
        <taxon>Eukaryota</taxon>
        <taxon>Metazoa</taxon>
        <taxon>Ecdysozoa</taxon>
        <taxon>Nematoda</taxon>
        <taxon>Enoplea</taxon>
        <taxon>Dorylaimia</taxon>
        <taxon>Mermithida</taxon>
        <taxon>Mermithoidea</taxon>
        <taxon>Mermithidae</taxon>
        <taxon>Romanomermis</taxon>
    </lineage>
</organism>
<feature type="compositionally biased region" description="Basic and acidic residues" evidence="1">
    <location>
        <begin position="66"/>
        <end position="81"/>
    </location>
</feature>
<dbReference type="Proteomes" id="UP000887565">
    <property type="component" value="Unplaced"/>
</dbReference>
<evidence type="ECO:0000313" key="2">
    <source>
        <dbReference type="Proteomes" id="UP000887565"/>
    </source>
</evidence>
<sequence>MKDKLKVGMVGISPEALNLKALMTEGEAIGTYKLAGEQAPGTFYCPPHFSNTDIEPQPVPHGWYPLDRKKSESAKEEEKHR</sequence>
<name>A0A915I600_ROMCU</name>
<evidence type="ECO:0000313" key="3">
    <source>
        <dbReference type="WBParaSite" id="nRc.2.0.1.t09563-RA"/>
    </source>
</evidence>